<comment type="caution">
    <text evidence="2">The sequence shown here is derived from an EMBL/GenBank/DDBJ whole genome shotgun (WGS) entry which is preliminary data.</text>
</comment>
<proteinExistence type="predicted"/>
<feature type="compositionally biased region" description="Polar residues" evidence="1">
    <location>
        <begin position="28"/>
        <end position="38"/>
    </location>
</feature>
<dbReference type="InterPro" id="IPR038765">
    <property type="entry name" value="Papain-like_cys_pep_sf"/>
</dbReference>
<evidence type="ECO:0000313" key="3">
    <source>
        <dbReference type="Proteomes" id="UP001175353"/>
    </source>
</evidence>
<feature type="region of interest" description="Disordered" evidence="1">
    <location>
        <begin position="1"/>
        <end position="73"/>
    </location>
</feature>
<organism evidence="2 3">
    <name type="scientific">Friedmanniomyces endolithicus</name>
    <dbReference type="NCBI Taxonomy" id="329885"/>
    <lineage>
        <taxon>Eukaryota</taxon>
        <taxon>Fungi</taxon>
        <taxon>Dikarya</taxon>
        <taxon>Ascomycota</taxon>
        <taxon>Pezizomycotina</taxon>
        <taxon>Dothideomycetes</taxon>
        <taxon>Dothideomycetidae</taxon>
        <taxon>Mycosphaerellales</taxon>
        <taxon>Teratosphaeriaceae</taxon>
        <taxon>Friedmanniomyces</taxon>
    </lineage>
</organism>
<dbReference type="SUPFAM" id="SSF54001">
    <property type="entry name" value="Cysteine proteinases"/>
    <property type="match status" value="1"/>
</dbReference>
<reference evidence="2" key="1">
    <citation type="submission" date="2023-06" db="EMBL/GenBank/DDBJ databases">
        <title>Black Yeasts Isolated from many extreme environments.</title>
        <authorList>
            <person name="Coleine C."/>
            <person name="Stajich J.E."/>
            <person name="Selbmann L."/>
        </authorList>
    </citation>
    <scope>NUCLEOTIDE SEQUENCE</scope>
    <source>
        <strain evidence="2">CCFEE 5200</strain>
    </source>
</reference>
<feature type="compositionally biased region" description="Polar residues" evidence="1">
    <location>
        <begin position="305"/>
        <end position="315"/>
    </location>
</feature>
<evidence type="ECO:0000313" key="2">
    <source>
        <dbReference type="EMBL" id="KAK0950573.1"/>
    </source>
</evidence>
<accession>A0AAN6GZY7</accession>
<name>A0AAN6GZY7_9PEZI</name>
<dbReference type="EMBL" id="JAUJLE010000810">
    <property type="protein sequence ID" value="KAK0950573.1"/>
    <property type="molecule type" value="Genomic_DNA"/>
</dbReference>
<dbReference type="AlphaFoldDB" id="A0AAN6GZY7"/>
<protein>
    <recommendedName>
        <fullName evidence="4">Ubiquitin-like protease family profile domain-containing protein</fullName>
    </recommendedName>
</protein>
<evidence type="ECO:0000256" key="1">
    <source>
        <dbReference type="SAM" id="MobiDB-lite"/>
    </source>
</evidence>
<dbReference type="Proteomes" id="UP001175353">
    <property type="component" value="Unassembled WGS sequence"/>
</dbReference>
<feature type="region of interest" description="Disordered" evidence="1">
    <location>
        <begin position="414"/>
        <end position="435"/>
    </location>
</feature>
<keyword evidence="3" id="KW-1185">Reference proteome</keyword>
<sequence>MSQERTLAKPRLTEEDRDNQAAVIDSAGLSSATKTSFASGKDASEHRQRTSGADRLPVADPSEDHHDGGDSKLLGQIRSNAQTLADELESQGQEIWTGAHPLIMLSTGFCKPRDLRLLASDGRLTDDFLNAIPVLGDCKDTDGYLLPTFVVQLITEARFKDLDRWTTGVPKQSKPWVFGLQESNHWMAVRIDWTGRLIQHYDPMHQKLTGRSRRILQHVEKWAKHRCGEQTIWRLEQFPGPVRAANDFVNCGVYVTWVLRHWVQNDDPSAANLTNPLAFLMEILRLLRLSPRVSLLPRVGEVEDQVNTTQTVPTEDSSEDDLESPTTVGRYGIEAGTLENLRVRQSPRPGEHRVELPPATSPSLSCRGEQRDEQTSSKPLGNAKDLQVDSSLSDHTALDARCDADATSVERLAHTADDQTQHTVETSANPADHARSCQTEYASDYREDFERMPREEPGLQPVQAAYGGLSMPASQGLLGTDGGQPSPGIAFCSHFEDALGVGFDSWYEPIEAAVQGVESLPASASMSDWDAWLQQ</sequence>
<evidence type="ECO:0008006" key="4">
    <source>
        <dbReference type="Google" id="ProtNLM"/>
    </source>
</evidence>
<gene>
    <name evidence="2" type="ORF">LTR91_025569</name>
</gene>
<dbReference type="Gene3D" id="3.40.395.10">
    <property type="entry name" value="Adenoviral Proteinase, Chain A"/>
    <property type="match status" value="1"/>
</dbReference>
<feature type="region of interest" description="Disordered" evidence="1">
    <location>
        <begin position="305"/>
        <end position="391"/>
    </location>
</feature>